<organism evidence="2 3">
    <name type="scientific">Sphaerobolus stellatus (strain SS14)</name>
    <dbReference type="NCBI Taxonomy" id="990650"/>
    <lineage>
        <taxon>Eukaryota</taxon>
        <taxon>Fungi</taxon>
        <taxon>Dikarya</taxon>
        <taxon>Basidiomycota</taxon>
        <taxon>Agaricomycotina</taxon>
        <taxon>Agaricomycetes</taxon>
        <taxon>Phallomycetidae</taxon>
        <taxon>Geastrales</taxon>
        <taxon>Sphaerobolaceae</taxon>
        <taxon>Sphaerobolus</taxon>
    </lineage>
</organism>
<name>A0A0C9UHG9_SPHS4</name>
<protein>
    <submittedName>
        <fullName evidence="2">Uncharacterized protein</fullName>
    </submittedName>
</protein>
<keyword evidence="3" id="KW-1185">Reference proteome</keyword>
<feature type="transmembrane region" description="Helical" evidence="1">
    <location>
        <begin position="34"/>
        <end position="59"/>
    </location>
</feature>
<dbReference type="EMBL" id="KN837308">
    <property type="protein sequence ID" value="KIJ28372.1"/>
    <property type="molecule type" value="Genomic_DNA"/>
</dbReference>
<dbReference type="AlphaFoldDB" id="A0A0C9UHG9"/>
<proteinExistence type="predicted"/>
<evidence type="ECO:0000313" key="3">
    <source>
        <dbReference type="Proteomes" id="UP000054279"/>
    </source>
</evidence>
<keyword evidence="1" id="KW-0812">Transmembrane</keyword>
<keyword evidence="1" id="KW-0472">Membrane</keyword>
<dbReference type="HOGENOM" id="CLU_1636483_0_0_1"/>
<evidence type="ECO:0000256" key="1">
    <source>
        <dbReference type="SAM" id="Phobius"/>
    </source>
</evidence>
<accession>A0A0C9UHG9</accession>
<sequence>MAYAAIGTAQDRRTRCCGTSSESSVTMTSQVCHWLAAFVAVAVLPDALLLLFLVLVPVVTGRSHKNALFDPTLHAKSMHHTAESSLYLHRLHAVPHTGNPLSSPWLALLVTTRFSLSMISQMGSFDNHHVSTFARCNPPRIRISYSVRAKPGMNTSTGKIGN</sequence>
<evidence type="ECO:0000313" key="2">
    <source>
        <dbReference type="EMBL" id="KIJ28372.1"/>
    </source>
</evidence>
<gene>
    <name evidence="2" type="ORF">M422DRAFT_270373</name>
</gene>
<keyword evidence="1" id="KW-1133">Transmembrane helix</keyword>
<dbReference type="Proteomes" id="UP000054279">
    <property type="component" value="Unassembled WGS sequence"/>
</dbReference>
<reference evidence="2 3" key="1">
    <citation type="submission" date="2014-06" db="EMBL/GenBank/DDBJ databases">
        <title>Evolutionary Origins and Diversification of the Mycorrhizal Mutualists.</title>
        <authorList>
            <consortium name="DOE Joint Genome Institute"/>
            <consortium name="Mycorrhizal Genomics Consortium"/>
            <person name="Kohler A."/>
            <person name="Kuo A."/>
            <person name="Nagy L.G."/>
            <person name="Floudas D."/>
            <person name="Copeland A."/>
            <person name="Barry K.W."/>
            <person name="Cichocki N."/>
            <person name="Veneault-Fourrey C."/>
            <person name="LaButti K."/>
            <person name="Lindquist E.A."/>
            <person name="Lipzen A."/>
            <person name="Lundell T."/>
            <person name="Morin E."/>
            <person name="Murat C."/>
            <person name="Riley R."/>
            <person name="Ohm R."/>
            <person name="Sun H."/>
            <person name="Tunlid A."/>
            <person name="Henrissat B."/>
            <person name="Grigoriev I.V."/>
            <person name="Hibbett D.S."/>
            <person name="Martin F."/>
        </authorList>
    </citation>
    <scope>NUCLEOTIDE SEQUENCE [LARGE SCALE GENOMIC DNA]</scope>
    <source>
        <strain evidence="2 3">SS14</strain>
    </source>
</reference>